<comment type="similarity">
    <text evidence="1">Belongs to the bacterial sugar transferase family.</text>
</comment>
<evidence type="ECO:0000256" key="1">
    <source>
        <dbReference type="ARBA" id="ARBA00006464"/>
    </source>
</evidence>
<evidence type="ECO:0000313" key="4">
    <source>
        <dbReference type="EMBL" id="MEK8180250.1"/>
    </source>
</evidence>
<proteinExistence type="inferred from homology"/>
<evidence type="ECO:0000259" key="3">
    <source>
        <dbReference type="Pfam" id="PF02397"/>
    </source>
</evidence>
<sequence>MYKVLVKPLFDFLFSLMGLILLFPLLLLFTVLLFFANAGKPFFFQLRPGKNGKIFKIVKFKTMNDKKDSDGKLLPDAQRLTAVGRFVRKTSIDELPQLINVLKGDMSLIGPRPLLTTYLHLYNDFQNRRHEIKPGITGWAQVNGRNAISWDKKFEYDVWYVDHMSLKVDLKILFNTILKVFKRDGINTANAATTEPFSGK</sequence>
<feature type="domain" description="Bacterial sugar transferase" evidence="3">
    <location>
        <begin position="7"/>
        <end position="182"/>
    </location>
</feature>
<evidence type="ECO:0000256" key="2">
    <source>
        <dbReference type="SAM" id="Phobius"/>
    </source>
</evidence>
<protein>
    <submittedName>
        <fullName evidence="4">Sugar transferase</fullName>
        <ecNumber evidence="4">2.7.8.-</ecNumber>
    </submittedName>
</protein>
<evidence type="ECO:0000313" key="5">
    <source>
        <dbReference type="Proteomes" id="UP001491349"/>
    </source>
</evidence>
<dbReference type="PANTHER" id="PTHR30576">
    <property type="entry name" value="COLANIC BIOSYNTHESIS UDP-GLUCOSE LIPID CARRIER TRANSFERASE"/>
    <property type="match status" value="1"/>
</dbReference>
<keyword evidence="4" id="KW-0808">Transferase</keyword>
<feature type="transmembrane region" description="Helical" evidence="2">
    <location>
        <begin position="12"/>
        <end position="36"/>
    </location>
</feature>
<dbReference type="InterPro" id="IPR003362">
    <property type="entry name" value="Bact_transf"/>
</dbReference>
<dbReference type="EC" id="2.7.8.-" evidence="4"/>
<dbReference type="Pfam" id="PF02397">
    <property type="entry name" value="Bac_transf"/>
    <property type="match status" value="1"/>
</dbReference>
<dbReference type="Proteomes" id="UP001491349">
    <property type="component" value="Unassembled WGS sequence"/>
</dbReference>
<keyword evidence="2" id="KW-1133">Transmembrane helix</keyword>
<comment type="caution">
    <text evidence="4">The sequence shown here is derived from an EMBL/GenBank/DDBJ whole genome shotgun (WGS) entry which is preliminary data.</text>
</comment>
<reference evidence="4 5" key="1">
    <citation type="submission" date="2024-04" db="EMBL/GenBank/DDBJ databases">
        <title>draft genome sequnece of Flavobacterium buctense JCM 30750.</title>
        <authorList>
            <person name="Kim D.-U."/>
        </authorList>
    </citation>
    <scope>NUCLEOTIDE SEQUENCE [LARGE SCALE GENOMIC DNA]</scope>
    <source>
        <strain evidence="4 5">JCM 30750</strain>
    </source>
</reference>
<dbReference type="PANTHER" id="PTHR30576:SF8">
    <property type="entry name" value="UNDECAPRENYL-PHOSPHATE GALACTOSE PHOSPHOTRANSFERASE"/>
    <property type="match status" value="1"/>
</dbReference>
<dbReference type="GO" id="GO:0016740">
    <property type="term" value="F:transferase activity"/>
    <property type="evidence" value="ECO:0007669"/>
    <property type="project" value="UniProtKB-KW"/>
</dbReference>
<accession>A0ABU9E0Q6</accession>
<name>A0ABU9E0Q6_9FLAO</name>
<dbReference type="RefSeq" id="WP_187660720.1">
    <property type="nucleotide sequence ID" value="NZ_JACTAB010000005.1"/>
</dbReference>
<keyword evidence="5" id="KW-1185">Reference proteome</keyword>
<gene>
    <name evidence="4" type="ORF">WMW71_07845</name>
</gene>
<keyword evidence="2" id="KW-0472">Membrane</keyword>
<organism evidence="4 5">
    <name type="scientific">Flavobacterium buctense</name>
    <dbReference type="NCBI Taxonomy" id="1648146"/>
    <lineage>
        <taxon>Bacteria</taxon>
        <taxon>Pseudomonadati</taxon>
        <taxon>Bacteroidota</taxon>
        <taxon>Flavobacteriia</taxon>
        <taxon>Flavobacteriales</taxon>
        <taxon>Flavobacteriaceae</taxon>
        <taxon>Flavobacterium</taxon>
    </lineage>
</organism>
<dbReference type="EMBL" id="JBBPCB010000004">
    <property type="protein sequence ID" value="MEK8180250.1"/>
    <property type="molecule type" value="Genomic_DNA"/>
</dbReference>
<keyword evidence="2" id="KW-0812">Transmembrane</keyword>